<gene>
    <name evidence="7" type="ordered locus">Entcl_4031</name>
</gene>
<dbReference type="AlphaFoldDB" id="E3G1I0"/>
<evidence type="ECO:0000259" key="5">
    <source>
        <dbReference type="PROSITE" id="PS51096"/>
    </source>
</evidence>
<dbReference type="EMBL" id="CP002272">
    <property type="protein sequence ID" value="ADO50265.1"/>
    <property type="molecule type" value="Genomic_DNA"/>
</dbReference>
<name>E3G1I0_ENTLS</name>
<proteinExistence type="predicted"/>
<feature type="domain" description="PRD" evidence="6">
    <location>
        <begin position="741"/>
        <end position="846"/>
    </location>
</feature>
<dbReference type="GO" id="GO:0006355">
    <property type="term" value="P:regulation of DNA-templated transcription"/>
    <property type="evidence" value="ECO:0007669"/>
    <property type="project" value="InterPro"/>
</dbReference>
<dbReference type="SUPFAM" id="SSF52540">
    <property type="entry name" value="P-loop containing nucleoside triphosphate hydrolases"/>
    <property type="match status" value="1"/>
</dbReference>
<evidence type="ECO:0000256" key="1">
    <source>
        <dbReference type="ARBA" id="ARBA00022679"/>
    </source>
</evidence>
<dbReference type="InterPro" id="IPR025662">
    <property type="entry name" value="Sigma_54_int_dom_ATP-bd_1"/>
</dbReference>
<dbReference type="InterPro" id="IPR036662">
    <property type="entry name" value="PTS_EIIA_man-typ_sf"/>
</dbReference>
<dbReference type="PROSITE" id="PS51372">
    <property type="entry name" value="PRD_2"/>
    <property type="match status" value="1"/>
</dbReference>
<dbReference type="Gene3D" id="3.40.50.510">
    <property type="entry name" value="Phosphotransferase system, mannose-type IIA component"/>
    <property type="match status" value="1"/>
</dbReference>
<dbReference type="HOGENOM" id="CLU_014204_1_0_6"/>
<feature type="domain" description="PTS EIIA type-4" evidence="5">
    <location>
        <begin position="489"/>
        <end position="612"/>
    </location>
</feature>
<reference evidence="8" key="1">
    <citation type="submission" date="2010-10" db="EMBL/GenBank/DDBJ databases">
        <title>Complete sequence of Enterobacter cloacae SCF1.</title>
        <authorList>
            <consortium name="US DOE Joint Genome Institute"/>
            <person name="Lucas S."/>
            <person name="Copeland A."/>
            <person name="Lapidus A."/>
            <person name="Cheng J.-F."/>
            <person name="Bruce D."/>
            <person name="Goodwin L."/>
            <person name="Pitluck S."/>
            <person name="Davenport K."/>
            <person name="Detter J.C."/>
            <person name="Han C."/>
            <person name="Tapia R."/>
            <person name="Land M."/>
            <person name="Hauser L."/>
            <person name="Chang Y.-J."/>
            <person name="Jeffries C."/>
            <person name="Kyrpides N."/>
            <person name="Ivanova N."/>
            <person name="Mikhailova N."/>
            <person name="DeAngelis K."/>
            <person name="Arkin A.P."/>
            <person name="Chivian D."/>
            <person name="Edwards B."/>
            <person name="Woo H."/>
            <person name="Hazen T.C."/>
            <person name="Woyke T."/>
        </authorList>
    </citation>
    <scope>NUCLEOTIDE SEQUENCE [LARGE SCALE GENOMIC DNA]</scope>
    <source>
        <strain evidence="8">SCF1</strain>
    </source>
</reference>
<dbReference type="GO" id="GO:0009401">
    <property type="term" value="P:phosphoenolpyruvate-dependent sugar phosphotransferase system"/>
    <property type="evidence" value="ECO:0007669"/>
    <property type="project" value="InterPro"/>
</dbReference>
<dbReference type="SMART" id="SM00382">
    <property type="entry name" value="AAA"/>
    <property type="match status" value="1"/>
</dbReference>
<dbReference type="PROSITE" id="PS51096">
    <property type="entry name" value="PTS_EIIA_TYPE_4"/>
    <property type="match status" value="1"/>
</dbReference>
<keyword evidence="3" id="KW-0067">ATP-binding</keyword>
<dbReference type="PROSITE" id="PS00676">
    <property type="entry name" value="SIGMA54_INTERACT_2"/>
    <property type="match status" value="1"/>
</dbReference>
<organism evidence="7 8">
    <name type="scientific">Enterobacter lignolyticus (strain SCF1)</name>
    <dbReference type="NCBI Taxonomy" id="701347"/>
    <lineage>
        <taxon>Bacteria</taxon>
        <taxon>Pseudomonadati</taxon>
        <taxon>Pseudomonadota</taxon>
        <taxon>Gammaproteobacteria</taxon>
        <taxon>Enterobacterales</taxon>
        <taxon>Enterobacteriaceae</taxon>
        <taxon>Pluralibacter</taxon>
    </lineage>
</organism>
<dbReference type="CDD" id="cd00009">
    <property type="entry name" value="AAA"/>
    <property type="match status" value="1"/>
</dbReference>
<dbReference type="KEGG" id="esc:Entcl_4031"/>
<feature type="domain" description="Sigma-54 factor interaction" evidence="4">
    <location>
        <begin position="89"/>
        <end position="308"/>
    </location>
</feature>
<dbReference type="Pfam" id="PF00874">
    <property type="entry name" value="PRD"/>
    <property type="match status" value="1"/>
</dbReference>
<dbReference type="Proteomes" id="UP000006872">
    <property type="component" value="Chromosome"/>
</dbReference>
<dbReference type="eggNOG" id="COG3933">
    <property type="taxonomic scope" value="Bacteria"/>
</dbReference>
<dbReference type="eggNOG" id="COG1221">
    <property type="taxonomic scope" value="Bacteria"/>
</dbReference>
<protein>
    <submittedName>
        <fullName evidence="7">Sigma 54 interacting domain protein</fullName>
    </submittedName>
</protein>
<dbReference type="STRING" id="701347.Entcl_4031"/>
<dbReference type="PANTHER" id="PTHR32071">
    <property type="entry name" value="TRANSCRIPTIONAL REGULATORY PROTEIN"/>
    <property type="match status" value="1"/>
</dbReference>
<dbReference type="InterPro" id="IPR004701">
    <property type="entry name" value="PTS_EIIA_man-typ"/>
</dbReference>
<dbReference type="GO" id="GO:0005524">
    <property type="term" value="F:ATP binding"/>
    <property type="evidence" value="ECO:0007669"/>
    <property type="project" value="UniProtKB-KW"/>
</dbReference>
<keyword evidence="1" id="KW-0808">Transferase</keyword>
<evidence type="ECO:0000259" key="6">
    <source>
        <dbReference type="PROSITE" id="PS51372"/>
    </source>
</evidence>
<reference evidence="7 8" key="2">
    <citation type="journal article" date="2011" name="Stand. Genomic Sci.">
        <title>Complete genome sequence of 'Enterobacter lignolyticus' SCF1.</title>
        <authorList>
            <person name="Deangelis K.M."/>
            <person name="D'Haeseleer P."/>
            <person name="Chivian D."/>
            <person name="Fortney J.L."/>
            <person name="Khudyakov J."/>
            <person name="Simmons B."/>
            <person name="Woo H."/>
            <person name="Arkin A.P."/>
            <person name="Davenport K.W."/>
            <person name="Goodwin L."/>
            <person name="Chen A."/>
            <person name="Ivanova N."/>
            <person name="Kyrpides N.C."/>
            <person name="Mavromatis K."/>
            <person name="Woyke T."/>
            <person name="Hazen T.C."/>
        </authorList>
    </citation>
    <scope>NUCLEOTIDE SEQUENCE [LARGE SCALE GENOMIC DNA]</scope>
    <source>
        <strain evidence="7 8">SCF1</strain>
    </source>
</reference>
<dbReference type="GO" id="GO:0016740">
    <property type="term" value="F:transferase activity"/>
    <property type="evidence" value="ECO:0007669"/>
    <property type="project" value="UniProtKB-KW"/>
</dbReference>
<dbReference type="SUPFAM" id="SSF63520">
    <property type="entry name" value="PTS-regulatory domain, PRD"/>
    <property type="match status" value="1"/>
</dbReference>
<dbReference type="Pfam" id="PF00158">
    <property type="entry name" value="Sigma54_activat"/>
    <property type="match status" value="1"/>
</dbReference>
<dbReference type="PANTHER" id="PTHR32071:SF38">
    <property type="entry name" value="PSP OPERON TRANSCRIPTIONAL ACTIVATOR"/>
    <property type="match status" value="1"/>
</dbReference>
<evidence type="ECO:0000256" key="3">
    <source>
        <dbReference type="ARBA" id="ARBA00022840"/>
    </source>
</evidence>
<dbReference type="Pfam" id="PF03610">
    <property type="entry name" value="EIIA-man"/>
    <property type="match status" value="1"/>
</dbReference>
<dbReference type="SUPFAM" id="SSF53062">
    <property type="entry name" value="PTS system fructose IIA component-like"/>
    <property type="match status" value="1"/>
</dbReference>
<dbReference type="PROSITE" id="PS00675">
    <property type="entry name" value="SIGMA54_INTERACT_1"/>
    <property type="match status" value="1"/>
</dbReference>
<dbReference type="InterPro" id="IPR025943">
    <property type="entry name" value="Sigma_54_int_dom_ATP-bd_2"/>
</dbReference>
<keyword evidence="2" id="KW-0547">Nucleotide-binding</keyword>
<dbReference type="InterPro" id="IPR027417">
    <property type="entry name" value="P-loop_NTPase"/>
</dbReference>
<dbReference type="PROSITE" id="PS50045">
    <property type="entry name" value="SIGMA54_INTERACT_4"/>
    <property type="match status" value="1"/>
</dbReference>
<evidence type="ECO:0000313" key="7">
    <source>
        <dbReference type="EMBL" id="ADO50265.1"/>
    </source>
</evidence>
<accession>E3G1I0</accession>
<sequence>MSVKDKFYQQLISTFASEPNGFTAAQCLSLLSVKRNVISHYLNRLCEDGMLTKDSSRPVRFYLSGVQTPAAVLPQAENESLYRQMALCRAAVDYPPDGLALLLTGESGTGKSYLASRLYDYACQQGLIAVGRPLVELNCADYANNPELLSSTLFGHSKGAFTGAAGEKAGLLDNANGGMLFLDEVHRLSAENQEKLFLFMDKGYFYRLGDNKHPRSAQVRFVFATTEEVGNVLLRTLRRRIPITVHLPAWHERTRRERIALLETFLRQEAKQLHCDIRLDSTHFYGWLNGRFAGNIGEIRNQIKVMCATAWIARQENTPLHLGGVTAQRDAQYHGWLIHQDARHNELPRDDALSAAFADYVVSLDATRFLDETQAWLAEHEPENKHPPHSLLQQIVGAALENLSQRWGIPLPPALQLALCVILREATGGQADPRSHYPTPALCSYPPRARLMAQEFIDAVAVCGELASPDMMFTLSAALFALHDNPQAKLQGIIVTHGQSTASSIASLVNQLTGGYYFTAFDMPWLTSTQTIIEMLINHLTLLRNDSGILILVDMGSLKEIWHGIHQHVHGDLVVINNVTTLLALDIAEKLQQGLPMPDIISAIPGRYENEIRYYAGVPARNTLIVACISGEGIARKLQDILAHALAAVNIDVITMEYDALRRALKEKGALADTRLIITTTDLDTGGIPSLTIRNIIQGNTDSLLQNYFAEWLDDAEFVDMIQQMVELFTLEGISSRLTFLNPRVVLEDIETLIRRYEQDYHCRFENYLHINLVMHIALMTERLMLNSGHTHRDDETLDACQQRFISQHTRYFQPLVQKYRITIPLTELLMIDEILAGVRSRSTHTAHGVENDA</sequence>
<dbReference type="RefSeq" id="WP_013367981.1">
    <property type="nucleotide sequence ID" value="NC_014618.1"/>
</dbReference>
<dbReference type="GO" id="GO:0016020">
    <property type="term" value="C:membrane"/>
    <property type="evidence" value="ECO:0007669"/>
    <property type="project" value="InterPro"/>
</dbReference>
<dbReference type="InterPro" id="IPR011608">
    <property type="entry name" value="PRD"/>
</dbReference>
<keyword evidence="8" id="KW-1185">Reference proteome</keyword>
<dbReference type="InterPro" id="IPR003593">
    <property type="entry name" value="AAA+_ATPase"/>
</dbReference>
<evidence type="ECO:0000313" key="8">
    <source>
        <dbReference type="Proteomes" id="UP000006872"/>
    </source>
</evidence>
<evidence type="ECO:0000259" key="4">
    <source>
        <dbReference type="PROSITE" id="PS50045"/>
    </source>
</evidence>
<dbReference type="InterPro" id="IPR036634">
    <property type="entry name" value="PRD_sf"/>
</dbReference>
<dbReference type="InterPro" id="IPR002078">
    <property type="entry name" value="Sigma_54_int"/>
</dbReference>
<dbReference type="Gene3D" id="3.40.50.300">
    <property type="entry name" value="P-loop containing nucleotide triphosphate hydrolases"/>
    <property type="match status" value="1"/>
</dbReference>
<evidence type="ECO:0000256" key="2">
    <source>
        <dbReference type="ARBA" id="ARBA00022741"/>
    </source>
</evidence>